<evidence type="ECO:0000256" key="7">
    <source>
        <dbReference type="ARBA" id="ARBA00022777"/>
    </source>
</evidence>
<dbReference type="GO" id="GO:0005737">
    <property type="term" value="C:cytoplasm"/>
    <property type="evidence" value="ECO:0007669"/>
    <property type="project" value="UniProtKB-SubCell"/>
</dbReference>
<comment type="subcellular location">
    <subcellularLocation>
        <location evidence="1">Cytoplasm</location>
    </subcellularLocation>
</comment>
<dbReference type="GO" id="GO:0016301">
    <property type="term" value="F:kinase activity"/>
    <property type="evidence" value="ECO:0007669"/>
    <property type="project" value="UniProtKB-KW"/>
</dbReference>
<keyword evidence="6" id="KW-0598">Phosphotransferase system</keyword>
<dbReference type="InterPro" id="IPR004701">
    <property type="entry name" value="PTS_EIIA_man-typ"/>
</dbReference>
<dbReference type="EMBL" id="JQCN01000069">
    <property type="protein sequence ID" value="KRN95902.1"/>
    <property type="molecule type" value="Genomic_DNA"/>
</dbReference>
<dbReference type="InterPro" id="IPR033887">
    <property type="entry name" value="PTS_IIA_man"/>
</dbReference>
<keyword evidence="4" id="KW-0762">Sugar transport</keyword>
<sequence length="142" mass="15652">MNKFLIASHANFATGAKSTIELFAGESKNVTYIAAYNEESVSLENQLDDFFAEITEDDHVLVFTDLFGGSVNQQITLRAAKFKNVFIIAGFNLPIVLEALLSAEPITEKFVDQLLQSGRASLQKVKLPQAPKEDASDDDFFS</sequence>
<dbReference type="GO" id="GO:0009401">
    <property type="term" value="P:phosphoenolpyruvate-dependent sugar phosphotransferase system"/>
    <property type="evidence" value="ECO:0007669"/>
    <property type="project" value="UniProtKB-KW"/>
</dbReference>
<dbReference type="AlphaFoldDB" id="A0A0R2L2P0"/>
<keyword evidence="2" id="KW-0813">Transport</keyword>
<comment type="caution">
    <text evidence="9">The sequence shown here is derived from an EMBL/GenBank/DDBJ whole genome shotgun (WGS) entry which is preliminary data.</text>
</comment>
<evidence type="ECO:0000313" key="10">
    <source>
        <dbReference type="Proteomes" id="UP000051886"/>
    </source>
</evidence>
<evidence type="ECO:0000256" key="5">
    <source>
        <dbReference type="ARBA" id="ARBA00022679"/>
    </source>
</evidence>
<dbReference type="STRING" id="449659.IV66_GL000926"/>
<evidence type="ECO:0000256" key="6">
    <source>
        <dbReference type="ARBA" id="ARBA00022683"/>
    </source>
</evidence>
<dbReference type="SUPFAM" id="SSF53062">
    <property type="entry name" value="PTS system fructose IIA component-like"/>
    <property type="match status" value="1"/>
</dbReference>
<evidence type="ECO:0000256" key="3">
    <source>
        <dbReference type="ARBA" id="ARBA00022490"/>
    </source>
</evidence>
<dbReference type="InterPro" id="IPR051471">
    <property type="entry name" value="Bacterial_PTS_sugar_comp"/>
</dbReference>
<dbReference type="GO" id="GO:0016020">
    <property type="term" value="C:membrane"/>
    <property type="evidence" value="ECO:0007669"/>
    <property type="project" value="InterPro"/>
</dbReference>
<dbReference type="PROSITE" id="PS51096">
    <property type="entry name" value="PTS_EIIA_TYPE_4"/>
    <property type="match status" value="1"/>
</dbReference>
<feature type="domain" description="PTS EIIA type-4" evidence="8">
    <location>
        <begin position="1"/>
        <end position="122"/>
    </location>
</feature>
<protein>
    <submittedName>
        <fullName evidence="9">PTS system fructose IIA component</fullName>
    </submittedName>
</protein>
<accession>A0A0R2L2P0</accession>
<gene>
    <name evidence="9" type="ORF">IV66_GL000926</name>
</gene>
<dbReference type="InterPro" id="IPR036662">
    <property type="entry name" value="PTS_EIIA_man-typ_sf"/>
</dbReference>
<keyword evidence="7" id="KW-0418">Kinase</keyword>
<dbReference type="PANTHER" id="PTHR33799:SF1">
    <property type="entry name" value="PTS SYSTEM MANNOSE-SPECIFIC EIIAB COMPONENT-RELATED"/>
    <property type="match status" value="1"/>
</dbReference>
<dbReference type="Gene3D" id="3.40.50.510">
    <property type="entry name" value="Phosphotransferase system, mannose-type IIA component"/>
    <property type="match status" value="1"/>
</dbReference>
<dbReference type="OrthoDB" id="6578004at2"/>
<reference evidence="9 10" key="1">
    <citation type="journal article" date="2015" name="Genome Announc.">
        <title>Expanding the biotechnology potential of lactobacilli through comparative genomics of 213 strains and associated genera.</title>
        <authorList>
            <person name="Sun Z."/>
            <person name="Harris H.M."/>
            <person name="McCann A."/>
            <person name="Guo C."/>
            <person name="Argimon S."/>
            <person name="Zhang W."/>
            <person name="Yang X."/>
            <person name="Jeffery I.B."/>
            <person name="Cooney J.C."/>
            <person name="Kagawa T.F."/>
            <person name="Liu W."/>
            <person name="Song Y."/>
            <person name="Salvetti E."/>
            <person name="Wrobel A."/>
            <person name="Rasinkangas P."/>
            <person name="Parkhill J."/>
            <person name="Rea M.C."/>
            <person name="O'Sullivan O."/>
            <person name="Ritari J."/>
            <person name="Douillard F.P."/>
            <person name="Paul Ross R."/>
            <person name="Yang R."/>
            <person name="Briner A.E."/>
            <person name="Felis G.E."/>
            <person name="de Vos W.M."/>
            <person name="Barrangou R."/>
            <person name="Klaenhammer T.R."/>
            <person name="Caufield P.W."/>
            <person name="Cui Y."/>
            <person name="Zhang H."/>
            <person name="O'Toole P.W."/>
        </authorList>
    </citation>
    <scope>NUCLEOTIDE SEQUENCE [LARGE SCALE GENOMIC DNA]</scope>
    <source>
        <strain evidence="9 10">NBRC 103219</strain>
    </source>
</reference>
<evidence type="ECO:0000256" key="4">
    <source>
        <dbReference type="ARBA" id="ARBA00022597"/>
    </source>
</evidence>
<dbReference type="Pfam" id="PF03610">
    <property type="entry name" value="EIIA-man"/>
    <property type="match status" value="1"/>
</dbReference>
<evidence type="ECO:0000256" key="1">
    <source>
        <dbReference type="ARBA" id="ARBA00004496"/>
    </source>
</evidence>
<dbReference type="Proteomes" id="UP000051886">
    <property type="component" value="Unassembled WGS sequence"/>
</dbReference>
<evidence type="ECO:0000259" key="8">
    <source>
        <dbReference type="PROSITE" id="PS51096"/>
    </source>
</evidence>
<evidence type="ECO:0000256" key="2">
    <source>
        <dbReference type="ARBA" id="ARBA00022448"/>
    </source>
</evidence>
<proteinExistence type="predicted"/>
<name>A0A0R2L2P0_9LACO</name>
<dbReference type="PATRIC" id="fig|449659.4.peg.932"/>
<dbReference type="RefSeq" id="WP_017867832.1">
    <property type="nucleotide sequence ID" value="NZ_BJYB01000005.1"/>
</dbReference>
<keyword evidence="10" id="KW-1185">Reference proteome</keyword>
<keyword evidence="3" id="KW-0963">Cytoplasm</keyword>
<dbReference type="PANTHER" id="PTHR33799">
    <property type="entry name" value="PTS PERMEASE-RELATED-RELATED"/>
    <property type="match status" value="1"/>
</dbReference>
<evidence type="ECO:0000313" key="9">
    <source>
        <dbReference type="EMBL" id="KRN95902.1"/>
    </source>
</evidence>
<organism evidence="9 10">
    <name type="scientific">Ligilactobacillus pobuzihii</name>
    <dbReference type="NCBI Taxonomy" id="449659"/>
    <lineage>
        <taxon>Bacteria</taxon>
        <taxon>Bacillati</taxon>
        <taxon>Bacillota</taxon>
        <taxon>Bacilli</taxon>
        <taxon>Lactobacillales</taxon>
        <taxon>Lactobacillaceae</taxon>
        <taxon>Ligilactobacillus</taxon>
    </lineage>
</organism>
<dbReference type="CDD" id="cd00006">
    <property type="entry name" value="PTS_IIA_man"/>
    <property type="match status" value="1"/>
</dbReference>
<keyword evidence="5" id="KW-0808">Transferase</keyword>